<proteinExistence type="inferred from homology"/>
<keyword evidence="3 13" id="KW-0813">Transport</keyword>
<evidence type="ECO:0000256" key="10">
    <source>
        <dbReference type="ARBA" id="ARBA00023180"/>
    </source>
</evidence>
<keyword evidence="9 14" id="KW-0472">Membrane</keyword>
<dbReference type="Pfam" id="PF00858">
    <property type="entry name" value="ASC"/>
    <property type="match status" value="1"/>
</dbReference>
<evidence type="ECO:0000256" key="12">
    <source>
        <dbReference type="ARBA" id="ARBA00023303"/>
    </source>
</evidence>
<dbReference type="AlphaFoldDB" id="A0A0N4UI44"/>
<dbReference type="Gene3D" id="1.10.287.770">
    <property type="entry name" value="YojJ-like"/>
    <property type="match status" value="1"/>
</dbReference>
<name>A0A0N4UI44_DRAME</name>
<reference evidence="15 17" key="2">
    <citation type="submission" date="2018-11" db="EMBL/GenBank/DDBJ databases">
        <authorList>
            <consortium name="Pathogen Informatics"/>
        </authorList>
    </citation>
    <scope>NUCLEOTIDE SEQUENCE [LARGE SCALE GENOMIC DNA]</scope>
</reference>
<dbReference type="GO" id="GO:0005886">
    <property type="term" value="C:plasma membrane"/>
    <property type="evidence" value="ECO:0007669"/>
    <property type="project" value="TreeGrafter"/>
</dbReference>
<feature type="transmembrane region" description="Helical" evidence="14">
    <location>
        <begin position="43"/>
        <end position="64"/>
    </location>
</feature>
<evidence type="ECO:0000256" key="1">
    <source>
        <dbReference type="ARBA" id="ARBA00004141"/>
    </source>
</evidence>
<dbReference type="Proteomes" id="UP000038040">
    <property type="component" value="Unplaced"/>
</dbReference>
<keyword evidence="7" id="KW-0915">Sodium</keyword>
<evidence type="ECO:0000256" key="11">
    <source>
        <dbReference type="ARBA" id="ARBA00023201"/>
    </source>
</evidence>
<comment type="subcellular location">
    <subcellularLocation>
        <location evidence="1">Membrane</location>
        <topology evidence="1">Multi-pass membrane protein</topology>
    </subcellularLocation>
</comment>
<dbReference type="PROSITE" id="PS01206">
    <property type="entry name" value="ASC"/>
    <property type="match status" value="1"/>
</dbReference>
<evidence type="ECO:0000256" key="5">
    <source>
        <dbReference type="ARBA" id="ARBA00022692"/>
    </source>
</evidence>
<dbReference type="NCBIfam" id="TIGR00867">
    <property type="entry name" value="deg-1"/>
    <property type="match status" value="1"/>
</dbReference>
<dbReference type="InterPro" id="IPR001873">
    <property type="entry name" value="ENaC"/>
</dbReference>
<keyword evidence="4 13" id="KW-0894">Sodium channel</keyword>
<dbReference type="InterPro" id="IPR004726">
    <property type="entry name" value="Deg-1"/>
</dbReference>
<accession>A0A0N4UI44</accession>
<sequence>SGLGKIRVKGHLNYREIIHRFERQSTFHGISHAALAPNTKWRIIWYTAFTICVCALLLQIILLIRRYRTYAKNVDLDLKFENAPFPSVTLCNLNPYKASAILREESTRAAMDAFSNIVEDGGTSYGISAAIEAARNRQSRRKRKLTQLQIRRYHQVYAKCLCEVNSITGQRSKGSCFAMYKGNVSILFAENLHLYYPTRCICQLDWVSKTLWPCFPHNTWRKQLCAQCSGDLGHCPMLFINDDNKADNIARNPCLCHEEYNHCIAKNYYGYIMEIDASDGDLTKLNIKPTETIISTTTTTQAPEIKKAYGFEGLKDEIAIKSQAKENLLFAVGELANRRKISMSHTKEEFILKCSFNQRDCDIKSDFALHYDQTFGNCFTFNWNRTKQVTAHRAGANYGLKILLYADVEEYLPTSDMVGFRITVHDKWTVPFPDAFGHNAPTGFLSSFGVRMKQFKRIPPPHGQCFNEDEIQEDEFLYENFKYSVEGCHRSCTQKEIISACGCGDPTYPVPENTKTCKANDPISRECIKNISLVLGQLFAEGSLPNCKCHQPCFETNYEITYSAARWPSGTSKLMECEIHDDLCMEKYRKNAAMIQIFYEELNYETMTETPAYTLTSALADLGGLTGLWIGASVVSLLEIAALIVYTVQAYVRKKRSKISNQSNLMNQPIVIYPKYSKHSLQQANSMHLWEKSVDGSTISLKSKRSLLDNPNLEIIVDESEKEDEHSSLEEEAYPYLPPNSELPCDCIYNEKGQLKIMNALCPEHGYLVRRGANYFVYFDSDEDKSQDSAKSSKDKLRQLRKNFIKKVYVVQVCMLINRICNTQK</sequence>
<evidence type="ECO:0000256" key="8">
    <source>
        <dbReference type="ARBA" id="ARBA00023065"/>
    </source>
</evidence>
<feature type="transmembrane region" description="Helical" evidence="14">
    <location>
        <begin position="627"/>
        <end position="648"/>
    </location>
</feature>
<comment type="similarity">
    <text evidence="2 13">Belongs to the amiloride-sensitive sodium channel (TC 1.A.6) family.</text>
</comment>
<evidence type="ECO:0000313" key="17">
    <source>
        <dbReference type="Proteomes" id="UP000274756"/>
    </source>
</evidence>
<keyword evidence="8 13" id="KW-0406">Ion transport</keyword>
<dbReference type="Gene3D" id="2.60.470.10">
    <property type="entry name" value="Acid-sensing ion channels like domains"/>
    <property type="match status" value="1"/>
</dbReference>
<dbReference type="Proteomes" id="UP000274756">
    <property type="component" value="Unassembled WGS sequence"/>
</dbReference>
<evidence type="ECO:0000256" key="9">
    <source>
        <dbReference type="ARBA" id="ARBA00023136"/>
    </source>
</evidence>
<evidence type="ECO:0000256" key="4">
    <source>
        <dbReference type="ARBA" id="ARBA00022461"/>
    </source>
</evidence>
<evidence type="ECO:0000256" key="14">
    <source>
        <dbReference type="SAM" id="Phobius"/>
    </source>
</evidence>
<keyword evidence="17" id="KW-1185">Reference proteome</keyword>
<evidence type="ECO:0000256" key="7">
    <source>
        <dbReference type="ARBA" id="ARBA00023053"/>
    </source>
</evidence>
<dbReference type="GO" id="GO:0015280">
    <property type="term" value="F:ligand-gated sodium channel activity"/>
    <property type="evidence" value="ECO:0007669"/>
    <property type="project" value="TreeGrafter"/>
</dbReference>
<evidence type="ECO:0000313" key="16">
    <source>
        <dbReference type="Proteomes" id="UP000038040"/>
    </source>
</evidence>
<dbReference type="PANTHER" id="PTHR11690">
    <property type="entry name" value="AMILORIDE-SENSITIVE SODIUM CHANNEL-RELATED"/>
    <property type="match status" value="1"/>
</dbReference>
<dbReference type="InterPro" id="IPR020903">
    <property type="entry name" value="ENaC_CS"/>
</dbReference>
<keyword evidence="12 13" id="KW-0407">Ion channel</keyword>
<keyword evidence="10" id="KW-0325">Glycoprotein</keyword>
<keyword evidence="6 14" id="KW-1133">Transmembrane helix</keyword>
<dbReference type="STRING" id="318479.A0A0N4UI44"/>
<organism evidence="16 18">
    <name type="scientific">Dracunculus medinensis</name>
    <name type="common">Guinea worm</name>
    <dbReference type="NCBI Taxonomy" id="318479"/>
    <lineage>
        <taxon>Eukaryota</taxon>
        <taxon>Metazoa</taxon>
        <taxon>Ecdysozoa</taxon>
        <taxon>Nematoda</taxon>
        <taxon>Chromadorea</taxon>
        <taxon>Rhabditida</taxon>
        <taxon>Spirurina</taxon>
        <taxon>Dracunculoidea</taxon>
        <taxon>Dracunculidae</taxon>
        <taxon>Dracunculus</taxon>
    </lineage>
</organism>
<evidence type="ECO:0000256" key="13">
    <source>
        <dbReference type="RuleBase" id="RU000679"/>
    </source>
</evidence>
<evidence type="ECO:0000256" key="3">
    <source>
        <dbReference type="ARBA" id="ARBA00022448"/>
    </source>
</evidence>
<evidence type="ECO:0000256" key="2">
    <source>
        <dbReference type="ARBA" id="ARBA00007193"/>
    </source>
</evidence>
<gene>
    <name evidence="15" type="ORF">DME_LOCUS9927</name>
</gene>
<keyword evidence="5 13" id="KW-0812">Transmembrane</keyword>
<dbReference type="WBParaSite" id="DME_0000725901-mRNA-1">
    <property type="protein sequence ID" value="DME_0000725901-mRNA-1"/>
    <property type="gene ID" value="DME_0000725901"/>
</dbReference>
<dbReference type="PANTHER" id="PTHR11690:SF279">
    <property type="entry name" value="DEGENERIN-LIKE PROTEIN UNC-105"/>
    <property type="match status" value="1"/>
</dbReference>
<keyword evidence="11 13" id="KW-0739">Sodium transport</keyword>
<reference evidence="18" key="1">
    <citation type="submission" date="2016-04" db="UniProtKB">
        <authorList>
            <consortium name="WormBaseParasite"/>
        </authorList>
    </citation>
    <scope>IDENTIFICATION</scope>
</reference>
<dbReference type="EMBL" id="UYYG01001196">
    <property type="protein sequence ID" value="VDN59954.1"/>
    <property type="molecule type" value="Genomic_DNA"/>
</dbReference>
<evidence type="ECO:0000313" key="15">
    <source>
        <dbReference type="EMBL" id="VDN59954.1"/>
    </source>
</evidence>
<dbReference type="OrthoDB" id="5874059at2759"/>
<evidence type="ECO:0000256" key="6">
    <source>
        <dbReference type="ARBA" id="ARBA00022989"/>
    </source>
</evidence>
<dbReference type="PRINTS" id="PR01078">
    <property type="entry name" value="AMINACHANNEL"/>
</dbReference>
<evidence type="ECO:0000313" key="18">
    <source>
        <dbReference type="WBParaSite" id="DME_0000725901-mRNA-1"/>
    </source>
</evidence>
<protein>
    <submittedName>
        <fullName evidence="18">Amiloride-sensitive sodium channel</fullName>
    </submittedName>
</protein>